<sequence length="239" mass="26523">MLHVPKLKQLQRIESPTLRGWSHSVSCMPAPSFLLLLILCPKLAQLWFRTQIHHHAMPCADLRRNPDKKDGVASYPWPARIGTARDRAPCSSEYMRVLPFCLFFALGKHRIKSLPAPDRPHGQPLTNRLRQQRLCIQKKNQTVNEDKTGQETRNSTRTEGVSIGLTSAEMLAGCQLPPIAGTAKSKANRLWAPWISLPKPQAGGDGTEALKHAPNKFQACVLSPRVRDAVSTTGCLVVC</sequence>
<accession>A0A2T4ABW4</accession>
<name>A0A2T4ABW4_TRIHA</name>
<evidence type="ECO:0000313" key="2">
    <source>
        <dbReference type="Proteomes" id="UP000241690"/>
    </source>
</evidence>
<keyword evidence="2" id="KW-1185">Reference proteome</keyword>
<dbReference type="AlphaFoldDB" id="A0A2T4ABW4"/>
<proteinExistence type="predicted"/>
<dbReference type="EMBL" id="KZ679680">
    <property type="protein sequence ID" value="PTB54567.1"/>
    <property type="molecule type" value="Genomic_DNA"/>
</dbReference>
<dbReference type="GeneID" id="36623611"/>
<reference evidence="1 2" key="1">
    <citation type="submission" date="2016-07" db="EMBL/GenBank/DDBJ databases">
        <title>Multiple horizontal gene transfer events from other fungi enriched the ability of initially mycotrophic Trichoderma (Ascomycota) to feed on dead plant biomass.</title>
        <authorList>
            <consortium name="DOE Joint Genome Institute"/>
            <person name="Aerts A."/>
            <person name="Atanasova L."/>
            <person name="Chenthamara K."/>
            <person name="Zhang J."/>
            <person name="Grujic M."/>
            <person name="Henrissat B."/>
            <person name="Kuo A."/>
            <person name="Salamov A."/>
            <person name="Lipzen A."/>
            <person name="Labutti K."/>
            <person name="Barry K."/>
            <person name="Miao Y."/>
            <person name="Rahimi M.J."/>
            <person name="Shen Q."/>
            <person name="Grigoriev I.V."/>
            <person name="Kubicek C.P."/>
            <person name="Druzhinina I.S."/>
        </authorList>
    </citation>
    <scope>NUCLEOTIDE SEQUENCE [LARGE SCALE GENOMIC DNA]</scope>
    <source>
        <strain evidence="1 2">CBS 226.95</strain>
    </source>
</reference>
<dbReference type="RefSeq" id="XP_024774244.1">
    <property type="nucleotide sequence ID" value="XM_024915045.1"/>
</dbReference>
<gene>
    <name evidence="1" type="ORF">M431DRAFT_423161</name>
</gene>
<organism evidence="1 2">
    <name type="scientific">Trichoderma harzianum CBS 226.95</name>
    <dbReference type="NCBI Taxonomy" id="983964"/>
    <lineage>
        <taxon>Eukaryota</taxon>
        <taxon>Fungi</taxon>
        <taxon>Dikarya</taxon>
        <taxon>Ascomycota</taxon>
        <taxon>Pezizomycotina</taxon>
        <taxon>Sordariomycetes</taxon>
        <taxon>Hypocreomycetidae</taxon>
        <taxon>Hypocreales</taxon>
        <taxon>Hypocreaceae</taxon>
        <taxon>Trichoderma</taxon>
    </lineage>
</organism>
<protein>
    <submittedName>
        <fullName evidence="1">Uncharacterized protein</fullName>
    </submittedName>
</protein>
<evidence type="ECO:0000313" key="1">
    <source>
        <dbReference type="EMBL" id="PTB54567.1"/>
    </source>
</evidence>
<dbReference type="Proteomes" id="UP000241690">
    <property type="component" value="Unassembled WGS sequence"/>
</dbReference>